<reference evidence="8 9" key="1">
    <citation type="submission" date="2014-04" db="EMBL/GenBank/DDBJ databases">
        <authorList>
            <consortium name="International Citrus Genome Consortium"/>
            <person name="Gmitter F."/>
            <person name="Chen C."/>
            <person name="Farmerie W."/>
            <person name="Harkins T."/>
            <person name="Desany B."/>
            <person name="Mohiuddin M."/>
            <person name="Kodira C."/>
            <person name="Borodovsky M."/>
            <person name="Lomsadze A."/>
            <person name="Burns P."/>
            <person name="Jenkins J."/>
            <person name="Prochnik S."/>
            <person name="Shu S."/>
            <person name="Chapman J."/>
            <person name="Pitluck S."/>
            <person name="Schmutz J."/>
            <person name="Rokhsar D."/>
        </authorList>
    </citation>
    <scope>NUCLEOTIDE SEQUENCE</scope>
</reference>
<accession>A0A067EYJ8</accession>
<dbReference type="GO" id="GO:0016020">
    <property type="term" value="C:membrane"/>
    <property type="evidence" value="ECO:0007669"/>
    <property type="project" value="UniProtKB-SubCell"/>
</dbReference>
<dbReference type="InterPro" id="IPR035952">
    <property type="entry name" value="Rhomboid-like_sf"/>
</dbReference>
<evidence type="ECO:0000313" key="8">
    <source>
        <dbReference type="EMBL" id="KDO58960.1"/>
    </source>
</evidence>
<dbReference type="Gene3D" id="1.20.1540.10">
    <property type="entry name" value="Rhomboid-like"/>
    <property type="match status" value="1"/>
</dbReference>
<dbReference type="InterPro" id="IPR050925">
    <property type="entry name" value="Rhomboid_protease_S54"/>
</dbReference>
<evidence type="ECO:0000256" key="2">
    <source>
        <dbReference type="ARBA" id="ARBA00009045"/>
    </source>
</evidence>
<evidence type="ECO:0000256" key="1">
    <source>
        <dbReference type="ARBA" id="ARBA00004141"/>
    </source>
</evidence>
<dbReference type="EMBL" id="KK784943">
    <property type="protein sequence ID" value="KDO58959.1"/>
    <property type="molecule type" value="Genomic_DNA"/>
</dbReference>
<dbReference type="InterPro" id="IPR022764">
    <property type="entry name" value="Peptidase_S54_rhomboid_dom"/>
</dbReference>
<gene>
    <name evidence="8" type="ORF">CISIN_1g0107601mg</name>
</gene>
<feature type="non-terminal residue" evidence="8">
    <location>
        <position position="1"/>
    </location>
</feature>
<organism evidence="8 9">
    <name type="scientific">Citrus sinensis</name>
    <name type="common">Sweet orange</name>
    <name type="synonym">Citrus aurantium var. sinensis</name>
    <dbReference type="NCBI Taxonomy" id="2711"/>
    <lineage>
        <taxon>Eukaryota</taxon>
        <taxon>Viridiplantae</taxon>
        <taxon>Streptophyta</taxon>
        <taxon>Embryophyta</taxon>
        <taxon>Tracheophyta</taxon>
        <taxon>Spermatophyta</taxon>
        <taxon>Magnoliopsida</taxon>
        <taxon>eudicotyledons</taxon>
        <taxon>Gunneridae</taxon>
        <taxon>Pentapetalae</taxon>
        <taxon>rosids</taxon>
        <taxon>malvids</taxon>
        <taxon>Sapindales</taxon>
        <taxon>Rutaceae</taxon>
        <taxon>Aurantioideae</taxon>
        <taxon>Citrus</taxon>
    </lineage>
</organism>
<sequence>GPVFAIIGAWLIYQFQNKDLIAKDVSERMFQKAILSTALSFIISNFGPVDTWAHLGAAFTGIIYGFLTCPLVQLGDASSRNSQEEGITLIRQYANPCKSLIVFTIFVIILGSFIFVFEPPLDTLALR</sequence>
<keyword evidence="9" id="KW-1185">Reference proteome</keyword>
<dbReference type="PANTHER" id="PTHR43731">
    <property type="entry name" value="RHOMBOID PROTEASE"/>
    <property type="match status" value="1"/>
</dbReference>
<dbReference type="EMBL" id="KK784943">
    <property type="protein sequence ID" value="KDO58960.1"/>
    <property type="molecule type" value="Genomic_DNA"/>
</dbReference>
<dbReference type="GO" id="GO:0004252">
    <property type="term" value="F:serine-type endopeptidase activity"/>
    <property type="evidence" value="ECO:0007669"/>
    <property type="project" value="InterPro"/>
</dbReference>
<name>A0A067EYJ8_CITSI</name>
<feature type="transmembrane region" description="Helical" evidence="6">
    <location>
        <begin position="52"/>
        <end position="72"/>
    </location>
</feature>
<dbReference type="AlphaFoldDB" id="A0A067EYJ8"/>
<evidence type="ECO:0000256" key="5">
    <source>
        <dbReference type="ARBA" id="ARBA00023136"/>
    </source>
</evidence>
<protein>
    <recommendedName>
        <fullName evidence="7">Peptidase S54 rhomboid domain-containing protein</fullName>
    </recommendedName>
</protein>
<evidence type="ECO:0000256" key="4">
    <source>
        <dbReference type="ARBA" id="ARBA00022989"/>
    </source>
</evidence>
<keyword evidence="3 6" id="KW-0812">Transmembrane</keyword>
<dbReference type="Pfam" id="PF01694">
    <property type="entry name" value="Rhomboid"/>
    <property type="match status" value="1"/>
</dbReference>
<dbReference type="SUPFAM" id="SSF144091">
    <property type="entry name" value="Rhomboid-like"/>
    <property type="match status" value="1"/>
</dbReference>
<keyword evidence="5 6" id="KW-0472">Membrane</keyword>
<evidence type="ECO:0000256" key="3">
    <source>
        <dbReference type="ARBA" id="ARBA00022692"/>
    </source>
</evidence>
<keyword evidence="4 6" id="KW-1133">Transmembrane helix</keyword>
<dbReference type="Proteomes" id="UP000027120">
    <property type="component" value="Unassembled WGS sequence"/>
</dbReference>
<proteinExistence type="inferred from homology"/>
<comment type="subcellular location">
    <subcellularLocation>
        <location evidence="1">Membrane</location>
        <topology evidence="1">Multi-pass membrane protein</topology>
    </subcellularLocation>
</comment>
<dbReference type="PANTHER" id="PTHR43731:SF30">
    <property type="entry name" value="RHOMBOID-LIKE PROTEIN 9, CHLOROPLASTIC"/>
    <property type="match status" value="1"/>
</dbReference>
<feature type="domain" description="Peptidase S54 rhomboid" evidence="7">
    <location>
        <begin position="1"/>
        <end position="69"/>
    </location>
</feature>
<comment type="similarity">
    <text evidence="2">Belongs to the peptidase S54 family.</text>
</comment>
<evidence type="ECO:0000313" key="9">
    <source>
        <dbReference type="Proteomes" id="UP000027120"/>
    </source>
</evidence>
<feature type="transmembrane region" description="Helical" evidence="6">
    <location>
        <begin position="100"/>
        <end position="117"/>
    </location>
</feature>
<evidence type="ECO:0000256" key="6">
    <source>
        <dbReference type="SAM" id="Phobius"/>
    </source>
</evidence>
<evidence type="ECO:0000259" key="7">
    <source>
        <dbReference type="Pfam" id="PF01694"/>
    </source>
</evidence>